<keyword evidence="3 5" id="KW-1133">Transmembrane helix</keyword>
<organism evidence="7 8">
    <name type="scientific">Fasciola gigantica</name>
    <name type="common">Giant liver fluke</name>
    <dbReference type="NCBI Taxonomy" id="46835"/>
    <lineage>
        <taxon>Eukaryota</taxon>
        <taxon>Metazoa</taxon>
        <taxon>Spiralia</taxon>
        <taxon>Lophotrochozoa</taxon>
        <taxon>Platyhelminthes</taxon>
        <taxon>Trematoda</taxon>
        <taxon>Digenea</taxon>
        <taxon>Plagiorchiida</taxon>
        <taxon>Echinostomata</taxon>
        <taxon>Echinostomatoidea</taxon>
        <taxon>Fasciolidae</taxon>
        <taxon>Fasciola</taxon>
    </lineage>
</organism>
<dbReference type="GO" id="GO:0004930">
    <property type="term" value="F:G protein-coupled receptor activity"/>
    <property type="evidence" value="ECO:0007669"/>
    <property type="project" value="InterPro"/>
</dbReference>
<dbReference type="PANTHER" id="PTHR45698">
    <property type="entry name" value="TRACE AMINE-ASSOCIATED RECEPTOR 19N-RELATED"/>
    <property type="match status" value="1"/>
</dbReference>
<dbReference type="OrthoDB" id="6312075at2759"/>
<keyword evidence="8" id="KW-1185">Reference proteome</keyword>
<dbReference type="Proteomes" id="UP000316759">
    <property type="component" value="Unassembled WGS sequence"/>
</dbReference>
<evidence type="ECO:0000256" key="1">
    <source>
        <dbReference type="ARBA" id="ARBA00004370"/>
    </source>
</evidence>
<dbReference type="InterPro" id="IPR017452">
    <property type="entry name" value="GPCR_Rhodpsn_7TM"/>
</dbReference>
<feature type="transmembrane region" description="Helical" evidence="5">
    <location>
        <begin position="232"/>
        <end position="258"/>
    </location>
</feature>
<dbReference type="PROSITE" id="PS50262">
    <property type="entry name" value="G_PROTEIN_RECEP_F1_2"/>
    <property type="match status" value="1"/>
</dbReference>
<evidence type="ECO:0000259" key="6">
    <source>
        <dbReference type="PROSITE" id="PS50262"/>
    </source>
</evidence>
<feature type="domain" description="G-protein coupled receptors family 1 profile" evidence="6">
    <location>
        <begin position="97"/>
        <end position="285"/>
    </location>
</feature>
<dbReference type="AlphaFoldDB" id="A0A504Y6F7"/>
<dbReference type="EMBL" id="SUNJ01014395">
    <property type="protein sequence ID" value="TPP56513.1"/>
    <property type="molecule type" value="Genomic_DNA"/>
</dbReference>
<dbReference type="Pfam" id="PF00001">
    <property type="entry name" value="7tm_1"/>
    <property type="match status" value="1"/>
</dbReference>
<dbReference type="GO" id="GO:0016020">
    <property type="term" value="C:membrane"/>
    <property type="evidence" value="ECO:0007669"/>
    <property type="project" value="UniProtKB-SubCell"/>
</dbReference>
<feature type="transmembrane region" description="Helical" evidence="5">
    <location>
        <begin position="84"/>
        <end position="106"/>
    </location>
</feature>
<evidence type="ECO:0000256" key="2">
    <source>
        <dbReference type="ARBA" id="ARBA00022692"/>
    </source>
</evidence>
<evidence type="ECO:0000313" key="7">
    <source>
        <dbReference type="EMBL" id="TPP56513.1"/>
    </source>
</evidence>
<reference evidence="7 8" key="1">
    <citation type="submission" date="2019-04" db="EMBL/GenBank/DDBJ databases">
        <title>Annotation for the trematode Fasciola gigantica.</title>
        <authorList>
            <person name="Choi Y.-J."/>
        </authorList>
    </citation>
    <scope>NUCLEOTIDE SEQUENCE [LARGE SCALE GENOMIC DNA]</scope>
    <source>
        <strain evidence="7">Uganda_cow_1</strain>
    </source>
</reference>
<evidence type="ECO:0000256" key="4">
    <source>
        <dbReference type="ARBA" id="ARBA00023136"/>
    </source>
</evidence>
<comment type="subcellular location">
    <subcellularLocation>
        <location evidence="1">Membrane</location>
    </subcellularLocation>
</comment>
<keyword evidence="2 5" id="KW-0812">Transmembrane</keyword>
<feature type="transmembrane region" description="Helical" evidence="5">
    <location>
        <begin position="12"/>
        <end position="31"/>
    </location>
</feature>
<dbReference type="CDD" id="cd00637">
    <property type="entry name" value="7tm_classA_rhodopsin-like"/>
    <property type="match status" value="1"/>
</dbReference>
<protein>
    <recommendedName>
        <fullName evidence="6">G-protein coupled receptors family 1 profile domain-containing protein</fullName>
    </recommendedName>
</protein>
<dbReference type="Gene3D" id="1.20.1070.10">
    <property type="entry name" value="Rhodopsin 7-helix transmembrane proteins"/>
    <property type="match status" value="1"/>
</dbReference>
<gene>
    <name evidence="7" type="ORF">FGIG_10301</name>
</gene>
<evidence type="ECO:0000256" key="5">
    <source>
        <dbReference type="SAM" id="Phobius"/>
    </source>
</evidence>
<dbReference type="SUPFAM" id="SSF81321">
    <property type="entry name" value="Family A G protein-coupled receptor-like"/>
    <property type="match status" value="1"/>
</dbReference>
<comment type="caution">
    <text evidence="7">The sequence shown here is derived from an EMBL/GenBank/DDBJ whole genome shotgun (WGS) entry which is preliminary data.</text>
</comment>
<evidence type="ECO:0000313" key="8">
    <source>
        <dbReference type="Proteomes" id="UP000316759"/>
    </source>
</evidence>
<feature type="transmembrane region" description="Helical" evidence="5">
    <location>
        <begin position="127"/>
        <end position="152"/>
    </location>
</feature>
<feature type="transmembrane region" description="Helical" evidence="5">
    <location>
        <begin position="270"/>
        <end position="297"/>
    </location>
</feature>
<sequence length="320" mass="36833">MTKYLHPSTMWPIWIVSILGLTGNLAGFISTYRIHIGFPATRLLIRLQYVWDTIGIIVVAIYWITFNLNIPPEILTNPVFSSLWSSYFVAAIPIILSLINMILLSVDRYWAIVWFKTYRRDSLYYRSTLITIMFVWMIVITMPTAILGYLSVNVHLIGAEGITIYRKAHSVLSFFLCLMGPSILICATQIHILIILHRLNRGPGTGLSSTDGTDRPKENTVDHDLRALSRSIIVMMVAFFVVRFPSYFGYILTAFGITRPLTVHEWRTEIIVSLSVNFCVNPFALIFNINGSLGFIFQRLHSYMKIIRHWRSRCLFQRSN</sequence>
<dbReference type="PANTHER" id="PTHR45698:SF1">
    <property type="entry name" value="TRACE AMINE-ASSOCIATED RECEPTOR 13C-LIKE"/>
    <property type="match status" value="1"/>
</dbReference>
<name>A0A504Y6F7_FASGI</name>
<evidence type="ECO:0000256" key="3">
    <source>
        <dbReference type="ARBA" id="ARBA00022989"/>
    </source>
</evidence>
<feature type="transmembrane region" description="Helical" evidence="5">
    <location>
        <begin position="43"/>
        <end position="64"/>
    </location>
</feature>
<proteinExistence type="predicted"/>
<accession>A0A504Y6F7</accession>
<feature type="transmembrane region" description="Helical" evidence="5">
    <location>
        <begin position="172"/>
        <end position="196"/>
    </location>
</feature>
<dbReference type="InterPro" id="IPR000276">
    <property type="entry name" value="GPCR_Rhodpsn"/>
</dbReference>
<keyword evidence="4 5" id="KW-0472">Membrane</keyword>